<dbReference type="Proteomes" id="UP000749311">
    <property type="component" value="Unassembled WGS sequence"/>
</dbReference>
<keyword evidence="2" id="KW-0456">Lyase</keyword>
<gene>
    <name evidence="3" type="ORF">FB473_001674</name>
</gene>
<evidence type="ECO:0000256" key="2">
    <source>
        <dbReference type="ARBA" id="ARBA00023239"/>
    </source>
</evidence>
<comment type="caution">
    <text evidence="3">The sequence shown here is derived from an EMBL/GenBank/DDBJ whole genome shotgun (WGS) entry which is preliminary data.</text>
</comment>
<dbReference type="RefSeq" id="WP_167166416.1">
    <property type="nucleotide sequence ID" value="NZ_BAAAOO010000011.1"/>
</dbReference>
<accession>A0ABX0SGI9</accession>
<dbReference type="PANTHER" id="PTHR32022">
    <property type="entry name" value="D-GLUTAMATE CYCLASE, MITOCHONDRIAL"/>
    <property type="match status" value="1"/>
</dbReference>
<dbReference type="SUPFAM" id="SSF160920">
    <property type="entry name" value="PSTPO5379-like"/>
    <property type="match status" value="1"/>
</dbReference>
<dbReference type="Gene3D" id="3.40.1640.10">
    <property type="entry name" value="PSTPO5379-like"/>
    <property type="match status" value="1"/>
</dbReference>
<proteinExistence type="inferred from homology"/>
<dbReference type="PANTHER" id="PTHR32022:SF10">
    <property type="entry name" value="D-GLUTAMATE CYCLASE, MITOCHONDRIAL"/>
    <property type="match status" value="1"/>
</dbReference>
<sequence length="194" mass="21332">MSRESALAADSDIATDLPSYEVRIDGRFVATRPDVTDLWRDDLVSVLIGCSYTIEWALADLGVPLRHWDQGLIQTGVYRSANPASRSYGRFGGPNVYTMRAFPPEWVDTVVATTALMPFAHGAPVHIGDPGELGIKLDDYLAPPTQRDGDVPVFWGCSGILSHVLDEVSIPLIINHSPGYMFVTDRRYSDGLPR</sequence>
<keyword evidence="4" id="KW-1185">Reference proteome</keyword>
<dbReference type="Pfam" id="PF07286">
    <property type="entry name" value="D-Glu_cyclase"/>
    <property type="match status" value="1"/>
</dbReference>
<reference evidence="3 4" key="1">
    <citation type="submission" date="2020-02" db="EMBL/GenBank/DDBJ databases">
        <title>Sequencing the genomes of 1000 actinobacteria strains.</title>
        <authorList>
            <person name="Klenk H.-P."/>
        </authorList>
    </citation>
    <scope>NUCLEOTIDE SEQUENCE [LARGE SCALE GENOMIC DNA]</scope>
    <source>
        <strain evidence="3 4">DSM 19609</strain>
    </source>
</reference>
<evidence type="ECO:0000313" key="3">
    <source>
        <dbReference type="EMBL" id="NIH57029.1"/>
    </source>
</evidence>
<dbReference type="Gene3D" id="3.30.2040.10">
    <property type="entry name" value="PSTPO5379-like domain"/>
    <property type="match status" value="1"/>
</dbReference>
<protein>
    <submittedName>
        <fullName evidence="3">Uncharacterized protein YcsI (UPF0317 family)</fullName>
    </submittedName>
</protein>
<name>A0ABX0SGI9_9ACTN</name>
<dbReference type="EMBL" id="JAAMOZ010000001">
    <property type="protein sequence ID" value="NIH57029.1"/>
    <property type="molecule type" value="Genomic_DNA"/>
</dbReference>
<dbReference type="InterPro" id="IPR009906">
    <property type="entry name" value="D-Glu_cyclase"/>
</dbReference>
<dbReference type="InterPro" id="IPR038021">
    <property type="entry name" value="Putative_hydro-lyase"/>
</dbReference>
<evidence type="ECO:0000256" key="1">
    <source>
        <dbReference type="ARBA" id="ARBA00007896"/>
    </source>
</evidence>
<organism evidence="3 4">
    <name type="scientific">Brooklawnia cerclae</name>
    <dbReference type="NCBI Taxonomy" id="349934"/>
    <lineage>
        <taxon>Bacteria</taxon>
        <taxon>Bacillati</taxon>
        <taxon>Actinomycetota</taxon>
        <taxon>Actinomycetes</taxon>
        <taxon>Propionibacteriales</taxon>
        <taxon>Propionibacteriaceae</taxon>
        <taxon>Brooklawnia</taxon>
    </lineage>
</organism>
<comment type="similarity">
    <text evidence="1">Belongs to the D-glutamate cyclase family.</text>
</comment>
<evidence type="ECO:0000313" key="4">
    <source>
        <dbReference type="Proteomes" id="UP000749311"/>
    </source>
</evidence>